<dbReference type="InterPro" id="IPR000709">
    <property type="entry name" value="Leu_Ile_Val-bd"/>
</dbReference>
<dbReference type="PANTHER" id="PTHR30483">
    <property type="entry name" value="LEUCINE-SPECIFIC-BINDING PROTEIN"/>
    <property type="match status" value="1"/>
</dbReference>
<evidence type="ECO:0000256" key="1">
    <source>
        <dbReference type="ARBA" id="ARBA00010062"/>
    </source>
</evidence>
<dbReference type="Gene3D" id="3.40.50.2300">
    <property type="match status" value="2"/>
</dbReference>
<feature type="chain" id="PRO_5046232845" evidence="5">
    <location>
        <begin position="25"/>
        <end position="410"/>
    </location>
</feature>
<proteinExistence type="inferred from homology"/>
<evidence type="ECO:0000313" key="7">
    <source>
        <dbReference type="EMBL" id="MDA4846382.1"/>
    </source>
</evidence>
<comment type="caution">
    <text evidence="7">The sequence shown here is derived from an EMBL/GenBank/DDBJ whole genome shotgun (WGS) entry which is preliminary data.</text>
</comment>
<name>A0ABT4VQM1_9HYPH</name>
<dbReference type="EMBL" id="JAPJZH010000007">
    <property type="protein sequence ID" value="MDA4846382.1"/>
    <property type="molecule type" value="Genomic_DNA"/>
</dbReference>
<dbReference type="PANTHER" id="PTHR30483:SF6">
    <property type="entry name" value="PERIPLASMIC BINDING PROTEIN OF ABC TRANSPORTER FOR NATURAL AMINO ACIDS"/>
    <property type="match status" value="1"/>
</dbReference>
<dbReference type="PRINTS" id="PR00337">
    <property type="entry name" value="LEUILEVALBP"/>
</dbReference>
<evidence type="ECO:0000256" key="3">
    <source>
        <dbReference type="ARBA" id="ARBA00022729"/>
    </source>
</evidence>
<dbReference type="RefSeq" id="WP_271090122.1">
    <property type="nucleotide sequence ID" value="NZ_JAPJZH010000007.1"/>
</dbReference>
<evidence type="ECO:0000313" key="8">
    <source>
        <dbReference type="Proteomes" id="UP001148313"/>
    </source>
</evidence>
<protein>
    <submittedName>
        <fullName evidence="7">ABC transporter substrate-binding protein</fullName>
    </submittedName>
</protein>
<organism evidence="7 8">
    <name type="scientific">Hoeflea poritis</name>
    <dbReference type="NCBI Taxonomy" id="2993659"/>
    <lineage>
        <taxon>Bacteria</taxon>
        <taxon>Pseudomonadati</taxon>
        <taxon>Pseudomonadota</taxon>
        <taxon>Alphaproteobacteria</taxon>
        <taxon>Hyphomicrobiales</taxon>
        <taxon>Rhizobiaceae</taxon>
        <taxon>Hoeflea</taxon>
    </lineage>
</organism>
<evidence type="ECO:0000256" key="4">
    <source>
        <dbReference type="ARBA" id="ARBA00022970"/>
    </source>
</evidence>
<keyword evidence="2" id="KW-0813">Transport</keyword>
<evidence type="ECO:0000259" key="6">
    <source>
        <dbReference type="Pfam" id="PF13458"/>
    </source>
</evidence>
<evidence type="ECO:0000256" key="2">
    <source>
        <dbReference type="ARBA" id="ARBA00022448"/>
    </source>
</evidence>
<dbReference type="Proteomes" id="UP001148313">
    <property type="component" value="Unassembled WGS sequence"/>
</dbReference>
<evidence type="ECO:0000256" key="5">
    <source>
        <dbReference type="SAM" id="SignalP"/>
    </source>
</evidence>
<comment type="similarity">
    <text evidence="1">Belongs to the leucine-binding protein family.</text>
</comment>
<keyword evidence="8" id="KW-1185">Reference proteome</keyword>
<sequence length="410" mass="44062">MKSKIRALSAATALSLLLSGAALADVVKIGVLAPLTGPTASDGEEFVRGVEWAVKEANAAGGVAGHTFEVVSADVKDHSAANVSSAVERLLSTDGVQVILTGYASLSMFEVDLMADANMPYIPAGPSPQFAAIVSQDPDAYNCCWSFTADFKGYETDVTPTIEALSAAGHFDLKDKTVAIISSDNPYSKTISEGMKTAFKDAGWTITVDELVPFGPVSDWRSMLAKVRENPPEVVINTDYIPANAALFMNQFRENPTDSIVFLQYAPLVPEFVELTGENSDGVLYNAIGATLDVEAWPRGREVSDGYRKEYGSTSGPYGAGLYEMTNVYFDALRKVGDPTDHDAIGKAIGETKRPVTSGFLEFDPATHVAKQSNDHIPVTFFQLQDGKPVMIAPEKFKNGTFKTPAWMSK</sequence>
<feature type="domain" description="Leucine-binding protein" evidence="6">
    <location>
        <begin position="27"/>
        <end position="372"/>
    </location>
</feature>
<accession>A0ABT4VQM1</accession>
<dbReference type="InterPro" id="IPR028081">
    <property type="entry name" value="Leu-bd"/>
</dbReference>
<gene>
    <name evidence="7" type="ORF">OOZ53_13530</name>
</gene>
<reference evidence="7" key="1">
    <citation type="submission" date="2022-11" db="EMBL/GenBank/DDBJ databases">
        <title>Hoeflea poritis sp. nov., isolated from scleractinian coral Porites lutea.</title>
        <authorList>
            <person name="Zhang G."/>
            <person name="Wei Q."/>
            <person name="Cai L."/>
        </authorList>
    </citation>
    <scope>NUCLEOTIDE SEQUENCE</scope>
    <source>
        <strain evidence="7">E7-10</strain>
    </source>
</reference>
<dbReference type="InterPro" id="IPR028082">
    <property type="entry name" value="Peripla_BP_I"/>
</dbReference>
<dbReference type="Pfam" id="PF13458">
    <property type="entry name" value="Peripla_BP_6"/>
    <property type="match status" value="1"/>
</dbReference>
<dbReference type="SUPFAM" id="SSF53822">
    <property type="entry name" value="Periplasmic binding protein-like I"/>
    <property type="match status" value="1"/>
</dbReference>
<keyword evidence="4" id="KW-0029">Amino-acid transport</keyword>
<keyword evidence="3 5" id="KW-0732">Signal</keyword>
<feature type="signal peptide" evidence="5">
    <location>
        <begin position="1"/>
        <end position="24"/>
    </location>
</feature>
<dbReference type="InterPro" id="IPR051010">
    <property type="entry name" value="BCAA_transport"/>
</dbReference>